<proteinExistence type="predicted"/>
<accession>A0ABY4M316</accession>
<evidence type="ECO:0000313" key="4">
    <source>
        <dbReference type="Proteomes" id="UP000830115"/>
    </source>
</evidence>
<evidence type="ECO:0000259" key="2">
    <source>
        <dbReference type="PROSITE" id="PS51782"/>
    </source>
</evidence>
<feature type="region of interest" description="Disordered" evidence="1">
    <location>
        <begin position="104"/>
        <end position="168"/>
    </location>
</feature>
<dbReference type="InterPro" id="IPR018392">
    <property type="entry name" value="LysM"/>
</dbReference>
<organism evidence="3 4">
    <name type="scientific">Streptomyces halobius</name>
    <dbReference type="NCBI Taxonomy" id="2879846"/>
    <lineage>
        <taxon>Bacteria</taxon>
        <taxon>Bacillati</taxon>
        <taxon>Actinomycetota</taxon>
        <taxon>Actinomycetes</taxon>
        <taxon>Kitasatosporales</taxon>
        <taxon>Streptomycetaceae</taxon>
        <taxon>Streptomyces</taxon>
    </lineage>
</organism>
<evidence type="ECO:0000256" key="1">
    <source>
        <dbReference type="SAM" id="MobiDB-lite"/>
    </source>
</evidence>
<dbReference type="EMBL" id="CP086322">
    <property type="protein sequence ID" value="UQA92164.1"/>
    <property type="molecule type" value="Genomic_DNA"/>
</dbReference>
<dbReference type="Proteomes" id="UP000830115">
    <property type="component" value="Chromosome"/>
</dbReference>
<evidence type="ECO:0000313" key="3">
    <source>
        <dbReference type="EMBL" id="UQA92164.1"/>
    </source>
</evidence>
<dbReference type="Gene3D" id="3.10.350.10">
    <property type="entry name" value="LysM domain"/>
    <property type="match status" value="1"/>
</dbReference>
<dbReference type="InterPro" id="IPR036779">
    <property type="entry name" value="LysM_dom_sf"/>
</dbReference>
<feature type="compositionally biased region" description="Low complexity" evidence="1">
    <location>
        <begin position="49"/>
        <end position="59"/>
    </location>
</feature>
<protein>
    <submittedName>
        <fullName evidence="3">LysM peptidoglycan-binding domain-containing protein</fullName>
    </submittedName>
</protein>
<keyword evidence="4" id="KW-1185">Reference proteome</keyword>
<dbReference type="SUPFAM" id="SSF54106">
    <property type="entry name" value="LysM domain"/>
    <property type="match status" value="1"/>
</dbReference>
<reference evidence="3" key="1">
    <citation type="submission" date="2021-10" db="EMBL/GenBank/DDBJ databases">
        <title>Streptomyces nigrumlapis sp.nov.,an antimicrobial producing actinobacterium isolated from Black Gobi rocks.</title>
        <authorList>
            <person name="Wen Y."/>
            <person name="Zhang W."/>
            <person name="Liu X.G."/>
        </authorList>
    </citation>
    <scope>NUCLEOTIDE SEQUENCE</scope>
    <source>
        <strain evidence="3">ST13-2-2</strain>
    </source>
</reference>
<name>A0ABY4M316_9ACTN</name>
<dbReference type="Pfam" id="PF01476">
    <property type="entry name" value="LysM"/>
    <property type="match status" value="1"/>
</dbReference>
<gene>
    <name evidence="3" type="ORF">K9S39_10230</name>
</gene>
<dbReference type="CDD" id="cd00118">
    <property type="entry name" value="LysM"/>
    <property type="match status" value="1"/>
</dbReference>
<dbReference type="RefSeq" id="WP_248863028.1">
    <property type="nucleotide sequence ID" value="NZ_CP086322.1"/>
</dbReference>
<feature type="region of interest" description="Disordered" evidence="1">
    <location>
        <begin position="45"/>
        <end position="88"/>
    </location>
</feature>
<feature type="compositionally biased region" description="Basic and acidic residues" evidence="1">
    <location>
        <begin position="60"/>
        <end position="71"/>
    </location>
</feature>
<dbReference type="SMART" id="SM00257">
    <property type="entry name" value="LysM"/>
    <property type="match status" value="1"/>
</dbReference>
<sequence>MGNGDSLSTIAERSGATLSQLLSWNPALAANPNLIHPGQRIKVRPGKHAAVTPSVTASVARKEPKPREHSRPATRPAATPVRSAVQDDRLARIERELREVKSKLNEVSGKVDKLKPKPEPKPVEKPVEMPRLDSATGAERSETDSVPPAHEPQTEPTPDVPSAKPTSK</sequence>
<feature type="domain" description="LysM" evidence="2">
    <location>
        <begin position="1"/>
        <end position="43"/>
    </location>
</feature>
<dbReference type="PROSITE" id="PS51782">
    <property type="entry name" value="LYSM"/>
    <property type="match status" value="1"/>
</dbReference>
<feature type="compositionally biased region" description="Basic and acidic residues" evidence="1">
    <location>
        <begin position="104"/>
        <end position="131"/>
    </location>
</feature>